<dbReference type="Proteomes" id="UP000760480">
    <property type="component" value="Unassembled WGS sequence"/>
</dbReference>
<name>A0ABX1TQS0_9GAMM</name>
<evidence type="ECO:0000313" key="2">
    <source>
        <dbReference type="EMBL" id="NMQ21054.1"/>
    </source>
</evidence>
<protein>
    <submittedName>
        <fullName evidence="2">Uncharacterized protein</fullName>
    </submittedName>
</protein>
<comment type="caution">
    <text evidence="2">The sequence shown here is derived from an EMBL/GenBank/DDBJ whole genome shotgun (WGS) entry which is preliminary data.</text>
</comment>
<gene>
    <name evidence="2" type="ORF">E4P82_18770</name>
</gene>
<dbReference type="EMBL" id="SPMZ01000075">
    <property type="protein sequence ID" value="NMQ21054.1"/>
    <property type="molecule type" value="Genomic_DNA"/>
</dbReference>
<proteinExistence type="predicted"/>
<reference evidence="2 3" key="1">
    <citation type="submission" date="2019-03" db="EMBL/GenBank/DDBJ databases">
        <title>Metabolic reconstructions from genomes of highly enriched 'Candidatus Accumulibacter' and 'Candidatus Competibacter' bioreactor populations.</title>
        <authorList>
            <person name="Annavajhala M.K."/>
            <person name="Welles L."/>
            <person name="Abbas B."/>
            <person name="Sorokin D."/>
            <person name="Park H."/>
            <person name="Van Loosdrecht M."/>
            <person name="Chandran K."/>
        </authorList>
    </citation>
    <scope>NUCLEOTIDE SEQUENCE [LARGE SCALE GENOMIC DNA]</scope>
    <source>
        <strain evidence="2 3">SBR_G</strain>
    </source>
</reference>
<feature type="compositionally biased region" description="Basic residues" evidence="1">
    <location>
        <begin position="148"/>
        <end position="163"/>
    </location>
</feature>
<accession>A0ABX1TQS0</accession>
<feature type="compositionally biased region" description="Low complexity" evidence="1">
    <location>
        <begin position="117"/>
        <end position="138"/>
    </location>
</feature>
<sequence length="286" mass="32202">MSAAIQANPYAIGPSLHDFAWDKWEEQERMREARDAAFEDHFNLWRRFSYIDQEKKKAREEIAEVMGEALSDLYGNEKDSEAFDQSCSRGIATRIAWTQPMRCTSCWTSTRWAGRRQSGSRRANAAAAVGRPAPSGRRQPGALGQSRWFRRKRQVRHPLRRERRGSDGDAGGHRLPARAHHRCLPAFAGDAGISQKAIGAFDMADYGLIRSYETYGDLTRIVLGTPRAFDFPERVVGCDTRRFLQAIAQAGGEWEGLCIEYTIDPTVNLITSLVPIPESRRPASSN</sequence>
<feature type="region of interest" description="Disordered" evidence="1">
    <location>
        <begin position="117"/>
        <end position="174"/>
    </location>
</feature>
<evidence type="ECO:0000256" key="1">
    <source>
        <dbReference type="SAM" id="MobiDB-lite"/>
    </source>
</evidence>
<organism evidence="2 3">
    <name type="scientific">Candidatus Competibacter phosphatis</name>
    <dbReference type="NCBI Taxonomy" id="221280"/>
    <lineage>
        <taxon>Bacteria</taxon>
        <taxon>Pseudomonadati</taxon>
        <taxon>Pseudomonadota</taxon>
        <taxon>Gammaproteobacteria</taxon>
        <taxon>Candidatus Competibacteraceae</taxon>
        <taxon>Candidatus Competibacter</taxon>
    </lineage>
</organism>
<evidence type="ECO:0000313" key="3">
    <source>
        <dbReference type="Proteomes" id="UP000760480"/>
    </source>
</evidence>
<keyword evidence="3" id="KW-1185">Reference proteome</keyword>
<dbReference type="RefSeq" id="WP_169250320.1">
    <property type="nucleotide sequence ID" value="NZ_SPMZ01000075.1"/>
</dbReference>